<dbReference type="SUPFAM" id="SSF48498">
    <property type="entry name" value="Tetracyclin repressor-like, C-terminal domain"/>
    <property type="match status" value="1"/>
</dbReference>
<dbReference type="PANTHER" id="PTHR30055:SF223">
    <property type="entry name" value="HTH-TYPE TRANSCRIPTIONAL REGULATOR UIDR"/>
    <property type="match status" value="1"/>
</dbReference>
<dbReference type="PANTHER" id="PTHR30055">
    <property type="entry name" value="HTH-TYPE TRANSCRIPTIONAL REGULATOR RUTR"/>
    <property type="match status" value="1"/>
</dbReference>
<dbReference type="PRINTS" id="PR00455">
    <property type="entry name" value="HTHTETR"/>
</dbReference>
<evidence type="ECO:0000259" key="4">
    <source>
        <dbReference type="PROSITE" id="PS50977"/>
    </source>
</evidence>
<reference evidence="5 6" key="1">
    <citation type="submission" date="2016-10" db="EMBL/GenBank/DDBJ databases">
        <authorList>
            <person name="de Groot N.N."/>
        </authorList>
    </citation>
    <scope>NUCLEOTIDE SEQUENCE [LARGE SCALE GENOMIC DNA]</scope>
    <source>
        <strain evidence="5 6">CGMCC 1.3401</strain>
    </source>
</reference>
<feature type="compositionally biased region" description="Basic and acidic residues" evidence="3">
    <location>
        <begin position="1"/>
        <end position="10"/>
    </location>
</feature>
<evidence type="ECO:0000256" key="3">
    <source>
        <dbReference type="SAM" id="MobiDB-lite"/>
    </source>
</evidence>
<dbReference type="Pfam" id="PF00440">
    <property type="entry name" value="TetR_N"/>
    <property type="match status" value="1"/>
</dbReference>
<dbReference type="GO" id="GO:0003700">
    <property type="term" value="F:DNA-binding transcription factor activity"/>
    <property type="evidence" value="ECO:0007669"/>
    <property type="project" value="TreeGrafter"/>
</dbReference>
<dbReference type="InterPro" id="IPR050109">
    <property type="entry name" value="HTH-type_TetR-like_transc_reg"/>
</dbReference>
<evidence type="ECO:0000256" key="1">
    <source>
        <dbReference type="ARBA" id="ARBA00023125"/>
    </source>
</evidence>
<proteinExistence type="predicted"/>
<dbReference type="InterPro" id="IPR036271">
    <property type="entry name" value="Tet_transcr_reg_TetR-rel_C_sf"/>
</dbReference>
<dbReference type="Pfam" id="PF14246">
    <property type="entry name" value="TetR_C_7"/>
    <property type="match status" value="1"/>
</dbReference>
<protein>
    <submittedName>
        <fullName evidence="5">Transcriptional regulator, TetR family</fullName>
    </submittedName>
</protein>
<evidence type="ECO:0000313" key="6">
    <source>
        <dbReference type="Proteomes" id="UP000199542"/>
    </source>
</evidence>
<evidence type="ECO:0000313" key="5">
    <source>
        <dbReference type="EMBL" id="SCW89041.1"/>
    </source>
</evidence>
<dbReference type="Gene3D" id="1.10.357.10">
    <property type="entry name" value="Tetracycline Repressor, domain 2"/>
    <property type="match status" value="1"/>
</dbReference>
<evidence type="ECO:0000256" key="2">
    <source>
        <dbReference type="PROSITE-ProRule" id="PRU00335"/>
    </source>
</evidence>
<dbReference type="InterPro" id="IPR001647">
    <property type="entry name" value="HTH_TetR"/>
</dbReference>
<dbReference type="PROSITE" id="PS50977">
    <property type="entry name" value="HTH_TETR_2"/>
    <property type="match status" value="1"/>
</dbReference>
<organism evidence="5 6">
    <name type="scientific">Rhizobium mongolense subsp. loessense</name>
    <dbReference type="NCBI Taxonomy" id="158890"/>
    <lineage>
        <taxon>Bacteria</taxon>
        <taxon>Pseudomonadati</taxon>
        <taxon>Pseudomonadota</taxon>
        <taxon>Alphaproteobacteria</taxon>
        <taxon>Hyphomicrobiales</taxon>
        <taxon>Rhizobiaceae</taxon>
        <taxon>Rhizobium/Agrobacterium group</taxon>
        <taxon>Rhizobium</taxon>
    </lineage>
</organism>
<dbReference type="InterPro" id="IPR039536">
    <property type="entry name" value="TetR_C_Proteobacteria"/>
</dbReference>
<dbReference type="SUPFAM" id="SSF46689">
    <property type="entry name" value="Homeodomain-like"/>
    <property type="match status" value="1"/>
</dbReference>
<feature type="DNA-binding region" description="H-T-H motif" evidence="2">
    <location>
        <begin position="47"/>
        <end position="66"/>
    </location>
</feature>
<dbReference type="InterPro" id="IPR009057">
    <property type="entry name" value="Homeodomain-like_sf"/>
</dbReference>
<name>A0A1G4U642_9HYPH</name>
<accession>A0A1G4U642</accession>
<dbReference type="GO" id="GO:0000976">
    <property type="term" value="F:transcription cis-regulatory region binding"/>
    <property type="evidence" value="ECO:0007669"/>
    <property type="project" value="TreeGrafter"/>
</dbReference>
<dbReference type="AlphaFoldDB" id="A0A1G4U642"/>
<dbReference type="EMBL" id="FMTM01000018">
    <property type="protein sequence ID" value="SCW89041.1"/>
    <property type="molecule type" value="Genomic_DNA"/>
</dbReference>
<dbReference type="Proteomes" id="UP000199542">
    <property type="component" value="Unassembled WGS sequence"/>
</dbReference>
<sequence length="216" mass="24380">MDMHDVTNKERSRKRGRPKVSSDEEKRSQIVDCAREIFVKFGYAGTTTAIVATEAGVSKQTIYKLFESKDELFTAVVKAHRRLMLDLPRGPEDISVAESLERIFMLDIDEERDAERAGFLQLVFREAAQFPELMDVLHQEGMLTSRRHLAEWLADRQTEGKLKIDDPLSGARMLMDMIFGGMGPPEGQAQAWPDRAAQLAHLRRCIAIFAAGTDAK</sequence>
<feature type="region of interest" description="Disordered" evidence="3">
    <location>
        <begin position="1"/>
        <end position="26"/>
    </location>
</feature>
<gene>
    <name evidence="5" type="ORF">SAMN02927900_06200</name>
</gene>
<dbReference type="RefSeq" id="WP_092588557.1">
    <property type="nucleotide sequence ID" value="NZ_FMTM01000018.1"/>
</dbReference>
<feature type="domain" description="HTH tetR-type" evidence="4">
    <location>
        <begin position="24"/>
        <end position="84"/>
    </location>
</feature>
<keyword evidence="1 2" id="KW-0238">DNA-binding</keyword>